<keyword evidence="2" id="KW-1185">Reference proteome</keyword>
<dbReference type="AlphaFoldDB" id="A0A1M5Y8B2"/>
<reference evidence="1 2" key="1">
    <citation type="submission" date="2016-11" db="EMBL/GenBank/DDBJ databases">
        <authorList>
            <person name="Jaros S."/>
            <person name="Januszkiewicz K."/>
            <person name="Wedrychowicz H."/>
        </authorList>
    </citation>
    <scope>NUCLEOTIDE SEQUENCE [LARGE SCALE GENOMIC DNA]</scope>
    <source>
        <strain evidence="1 2">DSM 8605</strain>
    </source>
</reference>
<gene>
    <name evidence="1" type="ORF">SAMN02745207_04272</name>
</gene>
<accession>A0A1M5Y8B2</accession>
<evidence type="ECO:0000313" key="1">
    <source>
        <dbReference type="EMBL" id="SHI08196.1"/>
    </source>
</evidence>
<dbReference type="Proteomes" id="UP000184447">
    <property type="component" value="Unassembled WGS sequence"/>
</dbReference>
<sequence length="271" mass="31854">KEIKIDLLKRTQLEGVILKYEVNDDLAKSLLDLSDKAIEDKENNKKNSNNIFSLYTPKKVKNNNDEKTKEVTASYVNKYWLNDYYYTGYNNKKYLDETIYINYISSAKLVKTGYSVSNYWDDVINNFSDYISSSIAETIIGPAYVVAQTITPNPVVTYEPNSGDNWDAKLIEYKYRRHTSIYAYDSNVGWRYETYAYGERGSYKFYNITDADGNIGQGYSPISYFTSNNYYSLDKKVYNQWYYNKGMYFERYDRYSVNKYTWFGSGLNLGY</sequence>
<evidence type="ECO:0000313" key="2">
    <source>
        <dbReference type="Proteomes" id="UP000184447"/>
    </source>
</evidence>
<dbReference type="RefSeq" id="WP_341465363.1">
    <property type="nucleotide sequence ID" value="NZ_FQXM01000068.1"/>
</dbReference>
<protein>
    <submittedName>
        <fullName evidence="1">Uncharacterized protein</fullName>
    </submittedName>
</protein>
<name>A0A1M5Y8B2_9CLOT</name>
<proteinExistence type="predicted"/>
<organism evidence="1 2">
    <name type="scientific">Clostridium grantii DSM 8605</name>
    <dbReference type="NCBI Taxonomy" id="1121316"/>
    <lineage>
        <taxon>Bacteria</taxon>
        <taxon>Bacillati</taxon>
        <taxon>Bacillota</taxon>
        <taxon>Clostridia</taxon>
        <taxon>Eubacteriales</taxon>
        <taxon>Clostridiaceae</taxon>
        <taxon>Clostridium</taxon>
    </lineage>
</organism>
<feature type="non-terminal residue" evidence="1">
    <location>
        <position position="1"/>
    </location>
</feature>
<dbReference type="EMBL" id="FQXM01000068">
    <property type="protein sequence ID" value="SHI08196.1"/>
    <property type="molecule type" value="Genomic_DNA"/>
</dbReference>